<evidence type="ECO:0000256" key="1">
    <source>
        <dbReference type="SAM" id="Phobius"/>
    </source>
</evidence>
<name>A0AAW6QZ94_9GAMM</name>
<sequence>MVLILLGWMKTIAYLIQYIASRYYISSCLYMGLIRGILASISIFNGIFGGFYLEDSLKWLKRVDWRQ</sequence>
<dbReference type="EMBL" id="SUNE01000014">
    <property type="protein sequence ID" value="MDG5901477.1"/>
    <property type="molecule type" value="Genomic_DNA"/>
</dbReference>
<proteinExistence type="predicted"/>
<dbReference type="RefSeq" id="WP_279255570.1">
    <property type="nucleotide sequence ID" value="NZ_JBCATG010000028.1"/>
</dbReference>
<organism evidence="2">
    <name type="scientific">Shewanella xiamenensis</name>
    <dbReference type="NCBI Taxonomy" id="332186"/>
    <lineage>
        <taxon>Bacteria</taxon>
        <taxon>Pseudomonadati</taxon>
        <taxon>Pseudomonadota</taxon>
        <taxon>Gammaproteobacteria</taxon>
        <taxon>Alteromonadales</taxon>
        <taxon>Shewanellaceae</taxon>
        <taxon>Shewanella</taxon>
    </lineage>
</organism>
<evidence type="ECO:0000313" key="2">
    <source>
        <dbReference type="EMBL" id="MDG5901477.1"/>
    </source>
</evidence>
<accession>A0AAW6QZ94</accession>
<dbReference type="AlphaFoldDB" id="A0AAW6QZ94"/>
<keyword evidence="1" id="KW-1133">Transmembrane helix</keyword>
<feature type="transmembrane region" description="Helical" evidence="1">
    <location>
        <begin position="29"/>
        <end position="53"/>
    </location>
</feature>
<gene>
    <name evidence="2" type="ORF">E2650_16605</name>
</gene>
<comment type="caution">
    <text evidence="2">The sequence shown here is derived from an EMBL/GenBank/DDBJ whole genome shotgun (WGS) entry which is preliminary data.</text>
</comment>
<reference evidence="2" key="1">
    <citation type="journal article" date="2019" name="Int J Environ Res Public Health">
        <title>Characterization of Chromosome-Mediated BlaOXA-894 in Shewanella xiamenensis Isolated from Pig Wastewater.</title>
        <authorList>
            <person name="Zou H."/>
            <person name="Zhou Z."/>
            <person name="Xia H."/>
            <person name="Zhao Q."/>
            <person name="Li X."/>
        </authorList>
    </citation>
    <scope>NUCLEOTIDE SEQUENCE</scope>
    <source>
        <strain evidence="2">2015oxa</strain>
    </source>
</reference>
<reference evidence="2" key="2">
    <citation type="submission" date="2019-04" db="EMBL/GenBank/DDBJ databases">
        <authorList>
            <person name="Zou H."/>
        </authorList>
    </citation>
    <scope>NUCLEOTIDE SEQUENCE</scope>
    <source>
        <strain evidence="2">2015oxa</strain>
    </source>
</reference>
<dbReference type="Proteomes" id="UP001152518">
    <property type="component" value="Unassembled WGS sequence"/>
</dbReference>
<keyword evidence="1" id="KW-0812">Transmembrane</keyword>
<keyword evidence="1" id="KW-0472">Membrane</keyword>
<protein>
    <submittedName>
        <fullName evidence="2">Uncharacterized protein</fullName>
    </submittedName>
</protein>